<reference evidence="2 3" key="2">
    <citation type="submission" date="2019-07" db="EMBL/GenBank/DDBJ databases">
        <title>Seonamhaeicola sp. W255 draft genome.</title>
        <authorList>
            <person name="Zhang X.-Y."/>
            <person name="Zhang R."/>
            <person name="Zhong Y.-L."/>
            <person name="Du Z.-J."/>
        </authorList>
    </citation>
    <scope>NUCLEOTIDE SEQUENCE [LARGE SCALE GENOMIC DNA]</scope>
    <source>
        <strain evidence="2 3">W255</strain>
    </source>
</reference>
<sequence>MHMKTYFSFVIFMICFTTCKSPEKEYLFNGKNLDGWTIFVKDSTINHNDYFYVNEGMIETVGKPIGYLRTVKEYANYKLHVEWRYPEKPTNSGVFVHATGEDLIWVGHYQGQLKHENAGDFIVHGVGRSATIADSIYTSIIDHKPLIPKYEASSEKPAGEWNSYDITCNADTIELFVNGVLQNVATNCTVTKGSIGLQAEGSKIQFRNLWIEPLD</sequence>
<accession>A0A562YEM2</accession>
<dbReference type="Proteomes" id="UP000295814">
    <property type="component" value="Unassembled WGS sequence"/>
</dbReference>
<evidence type="ECO:0000259" key="1">
    <source>
        <dbReference type="Pfam" id="PF06439"/>
    </source>
</evidence>
<feature type="domain" description="3-keto-alpha-glucoside-1,2-lyase/3-keto-2-hydroxy-glucal hydratase" evidence="1">
    <location>
        <begin position="26"/>
        <end position="212"/>
    </location>
</feature>
<dbReference type="EMBL" id="SMZJ02000004">
    <property type="protein sequence ID" value="TWO32766.1"/>
    <property type="molecule type" value="Genomic_DNA"/>
</dbReference>
<dbReference type="Pfam" id="PF06439">
    <property type="entry name" value="3keto-disac_hyd"/>
    <property type="match status" value="1"/>
</dbReference>
<dbReference type="GO" id="GO:0016787">
    <property type="term" value="F:hydrolase activity"/>
    <property type="evidence" value="ECO:0007669"/>
    <property type="project" value="InterPro"/>
</dbReference>
<proteinExistence type="predicted"/>
<comment type="caution">
    <text evidence="2">The sequence shown here is derived from an EMBL/GenBank/DDBJ whole genome shotgun (WGS) entry which is preliminary data.</text>
</comment>
<protein>
    <submittedName>
        <fullName evidence="2">DUF1080 domain-containing protein</fullName>
    </submittedName>
</protein>
<organism evidence="2 3">
    <name type="scientific">Seonamhaeicola sediminis</name>
    <dbReference type="NCBI Taxonomy" id="2528206"/>
    <lineage>
        <taxon>Bacteria</taxon>
        <taxon>Pseudomonadati</taxon>
        <taxon>Bacteroidota</taxon>
        <taxon>Flavobacteriia</taxon>
        <taxon>Flavobacteriales</taxon>
        <taxon>Flavobacteriaceae</taxon>
    </lineage>
</organism>
<name>A0A562YEM2_9FLAO</name>
<dbReference type="InterPro" id="IPR010496">
    <property type="entry name" value="AL/BT2_dom"/>
</dbReference>
<evidence type="ECO:0000313" key="3">
    <source>
        <dbReference type="Proteomes" id="UP000295814"/>
    </source>
</evidence>
<gene>
    <name evidence="2" type="ORF">E1J38_007820</name>
</gene>
<dbReference type="OrthoDB" id="259356at2"/>
<dbReference type="AlphaFoldDB" id="A0A562YEM2"/>
<reference evidence="2 3" key="1">
    <citation type="submission" date="2019-03" db="EMBL/GenBank/DDBJ databases">
        <authorList>
            <person name="Zhong Y.L."/>
        </authorList>
    </citation>
    <scope>NUCLEOTIDE SEQUENCE [LARGE SCALE GENOMIC DNA]</scope>
    <source>
        <strain evidence="2 3">W255</strain>
    </source>
</reference>
<keyword evidence="3" id="KW-1185">Reference proteome</keyword>
<dbReference type="Gene3D" id="2.60.120.560">
    <property type="entry name" value="Exo-inulinase, domain 1"/>
    <property type="match status" value="1"/>
</dbReference>
<evidence type="ECO:0000313" key="2">
    <source>
        <dbReference type="EMBL" id="TWO32766.1"/>
    </source>
</evidence>